<dbReference type="PANTHER" id="PTHR30363">
    <property type="entry name" value="HTH-TYPE TRANSCRIPTIONAL REGULATOR SRLR-RELATED"/>
    <property type="match status" value="1"/>
</dbReference>
<accession>A0ABV3TAS4</accession>
<evidence type="ECO:0000259" key="5">
    <source>
        <dbReference type="PROSITE" id="PS51000"/>
    </source>
</evidence>
<dbReference type="PROSITE" id="PS00894">
    <property type="entry name" value="HTH_DEOR_1"/>
    <property type="match status" value="1"/>
</dbReference>
<dbReference type="InterPro" id="IPR050313">
    <property type="entry name" value="Carb_Metab_HTH_regulators"/>
</dbReference>
<evidence type="ECO:0000256" key="1">
    <source>
        <dbReference type="ARBA" id="ARBA00022491"/>
    </source>
</evidence>
<evidence type="ECO:0000256" key="2">
    <source>
        <dbReference type="ARBA" id="ARBA00023015"/>
    </source>
</evidence>
<evidence type="ECO:0000313" key="7">
    <source>
        <dbReference type="Proteomes" id="UP001556709"/>
    </source>
</evidence>
<dbReference type="Pfam" id="PF08220">
    <property type="entry name" value="HTH_DeoR"/>
    <property type="match status" value="1"/>
</dbReference>
<name>A0ABV3TAS4_9GAMM</name>
<gene>
    <name evidence="6" type="ORF">V6X73_03180</name>
</gene>
<dbReference type="InterPro" id="IPR018356">
    <property type="entry name" value="Tscrpt_reg_HTH_DeoR_CS"/>
</dbReference>
<dbReference type="InterPro" id="IPR001034">
    <property type="entry name" value="DeoR_HTH"/>
</dbReference>
<dbReference type="SMART" id="SM00420">
    <property type="entry name" value="HTH_DEOR"/>
    <property type="match status" value="1"/>
</dbReference>
<dbReference type="InterPro" id="IPR037171">
    <property type="entry name" value="NagB/RpiA_transferase-like"/>
</dbReference>
<protein>
    <submittedName>
        <fullName evidence="6">DeoR family transcriptional regulator</fullName>
    </submittedName>
</protein>
<proteinExistence type="predicted"/>
<comment type="caution">
    <text evidence="6">The sequence shown here is derived from an EMBL/GenBank/DDBJ whole genome shotgun (WGS) entry which is preliminary data.</text>
</comment>
<feature type="domain" description="HTH deoR-type" evidence="5">
    <location>
        <begin position="9"/>
        <end position="64"/>
    </location>
</feature>
<dbReference type="InterPro" id="IPR036390">
    <property type="entry name" value="WH_DNA-bd_sf"/>
</dbReference>
<keyword evidence="2" id="KW-0805">Transcription regulation</keyword>
<dbReference type="PROSITE" id="PS51000">
    <property type="entry name" value="HTH_DEOR_2"/>
    <property type="match status" value="1"/>
</dbReference>
<dbReference type="PRINTS" id="PR00037">
    <property type="entry name" value="HTHLACR"/>
</dbReference>
<evidence type="ECO:0000313" key="6">
    <source>
        <dbReference type="EMBL" id="MEX0468733.1"/>
    </source>
</evidence>
<dbReference type="PANTHER" id="PTHR30363:SF4">
    <property type="entry name" value="GLYCEROL-3-PHOSPHATE REGULON REPRESSOR"/>
    <property type="match status" value="1"/>
</dbReference>
<keyword evidence="3" id="KW-0238">DNA-binding</keyword>
<dbReference type="RefSeq" id="WP_367958374.1">
    <property type="nucleotide sequence ID" value="NZ_JBAKFH010000006.1"/>
</dbReference>
<sequence>MADDAGVELNRRQQAMLKLVEEQGFVSVEELAQHFAVTAQTIRRDINALCGAGLLRRYHGGAGLPSSVENVAYQARQVLHLEAKERIAAAIAARIPNQASLYITLGTTTEAVARALREHRGLRVITNNLNVASTLAENPGCEVIVAGGVVRHRDRGITGEATIDFMRQFKVDYAVMGISGIESDGTLLDFDYREVRVLQVIMGNARSVLLGADHSKFGRNALVRVGDLTEIAELFTDIEPPAAVRRLLADHGGRLVVAGE</sequence>
<dbReference type="SUPFAM" id="SSF46785">
    <property type="entry name" value="Winged helix' DNA-binding domain"/>
    <property type="match status" value="1"/>
</dbReference>
<dbReference type="EMBL" id="JBAKFM010000001">
    <property type="protein sequence ID" value="MEX0468733.1"/>
    <property type="molecule type" value="Genomic_DNA"/>
</dbReference>
<evidence type="ECO:0000256" key="3">
    <source>
        <dbReference type="ARBA" id="ARBA00023125"/>
    </source>
</evidence>
<dbReference type="Proteomes" id="UP001556709">
    <property type="component" value="Unassembled WGS sequence"/>
</dbReference>
<dbReference type="InterPro" id="IPR036388">
    <property type="entry name" value="WH-like_DNA-bd_sf"/>
</dbReference>
<dbReference type="SUPFAM" id="SSF100950">
    <property type="entry name" value="NagB/RpiA/CoA transferase-like"/>
    <property type="match status" value="1"/>
</dbReference>
<dbReference type="SMART" id="SM01134">
    <property type="entry name" value="DeoRC"/>
    <property type="match status" value="1"/>
</dbReference>
<dbReference type="InterPro" id="IPR014036">
    <property type="entry name" value="DeoR-like_C"/>
</dbReference>
<organism evidence="6 7">
    <name type="scientific">Spiribacter pallidus</name>
    <dbReference type="NCBI Taxonomy" id="1987936"/>
    <lineage>
        <taxon>Bacteria</taxon>
        <taxon>Pseudomonadati</taxon>
        <taxon>Pseudomonadota</taxon>
        <taxon>Gammaproteobacteria</taxon>
        <taxon>Chromatiales</taxon>
        <taxon>Ectothiorhodospiraceae</taxon>
        <taxon>Spiribacter</taxon>
    </lineage>
</organism>
<reference evidence="6 7" key="1">
    <citation type="submission" date="2024-02" db="EMBL/GenBank/DDBJ databases">
        <title>New especies of Spiribacter isolated from saline water.</title>
        <authorList>
            <person name="Leon M.J."/>
            <person name="De La Haba R."/>
            <person name="Sanchez-Porro C."/>
            <person name="Ventosa A."/>
        </authorList>
    </citation>
    <scope>NUCLEOTIDE SEQUENCE [LARGE SCALE GENOMIC DNA]</scope>
    <source>
        <strain evidence="7">ag22IC6-390</strain>
    </source>
</reference>
<dbReference type="Gene3D" id="1.10.10.10">
    <property type="entry name" value="Winged helix-like DNA-binding domain superfamily/Winged helix DNA-binding domain"/>
    <property type="match status" value="1"/>
</dbReference>
<keyword evidence="1" id="KW-0678">Repressor</keyword>
<keyword evidence="4" id="KW-0804">Transcription</keyword>
<keyword evidence="7" id="KW-1185">Reference proteome</keyword>
<dbReference type="Gene3D" id="3.30.750.70">
    <property type="entry name" value="4-hydroxybutyrate coenzyme like domains"/>
    <property type="match status" value="1"/>
</dbReference>
<evidence type="ECO:0000256" key="4">
    <source>
        <dbReference type="ARBA" id="ARBA00023163"/>
    </source>
</evidence>
<dbReference type="Pfam" id="PF00455">
    <property type="entry name" value="DeoRC"/>
    <property type="match status" value="1"/>
</dbReference>